<evidence type="ECO:0008006" key="4">
    <source>
        <dbReference type="Google" id="ProtNLM"/>
    </source>
</evidence>
<feature type="transmembrane region" description="Helical" evidence="1">
    <location>
        <begin position="139"/>
        <end position="157"/>
    </location>
</feature>
<keyword evidence="1" id="KW-0812">Transmembrane</keyword>
<protein>
    <recommendedName>
        <fullName evidence="4">Beta-carotene 15,15'-monooxygenase</fullName>
    </recommendedName>
</protein>
<comment type="caution">
    <text evidence="2">The sequence shown here is derived from an EMBL/GenBank/DDBJ whole genome shotgun (WGS) entry which is preliminary data.</text>
</comment>
<dbReference type="RefSeq" id="WP_386097388.1">
    <property type="nucleotide sequence ID" value="NZ_JBHSAT010000004.1"/>
</dbReference>
<evidence type="ECO:0000256" key="1">
    <source>
        <dbReference type="SAM" id="Phobius"/>
    </source>
</evidence>
<keyword evidence="1" id="KW-0472">Membrane</keyword>
<evidence type="ECO:0000313" key="2">
    <source>
        <dbReference type="EMBL" id="MFC3876460.1"/>
    </source>
</evidence>
<accession>A0ABV8AFN3</accession>
<reference evidence="3" key="1">
    <citation type="journal article" date="2019" name="Int. J. Syst. Evol. Microbiol.">
        <title>The Global Catalogue of Microorganisms (GCM) 10K type strain sequencing project: providing services to taxonomists for standard genome sequencing and annotation.</title>
        <authorList>
            <consortium name="The Broad Institute Genomics Platform"/>
            <consortium name="The Broad Institute Genome Sequencing Center for Infectious Disease"/>
            <person name="Wu L."/>
            <person name="Ma J."/>
        </authorList>
    </citation>
    <scope>NUCLEOTIDE SEQUENCE [LARGE SCALE GENOMIC DNA]</scope>
    <source>
        <strain evidence="3">CECT 8979</strain>
    </source>
</reference>
<proteinExistence type="predicted"/>
<feature type="transmembrane region" description="Helical" evidence="1">
    <location>
        <begin position="87"/>
        <end position="106"/>
    </location>
</feature>
<organism evidence="2 3">
    <name type="scientific">Winogradskyella maritima</name>
    <dbReference type="NCBI Taxonomy" id="1517766"/>
    <lineage>
        <taxon>Bacteria</taxon>
        <taxon>Pseudomonadati</taxon>
        <taxon>Bacteroidota</taxon>
        <taxon>Flavobacteriia</taxon>
        <taxon>Flavobacteriales</taxon>
        <taxon>Flavobacteriaceae</taxon>
        <taxon>Winogradskyella</taxon>
    </lineage>
</organism>
<keyword evidence="1" id="KW-1133">Transmembrane helix</keyword>
<dbReference type="EMBL" id="JBHSAT010000004">
    <property type="protein sequence ID" value="MFC3876460.1"/>
    <property type="molecule type" value="Genomic_DNA"/>
</dbReference>
<feature type="transmembrane region" description="Helical" evidence="1">
    <location>
        <begin position="172"/>
        <end position="190"/>
    </location>
</feature>
<keyword evidence="3" id="KW-1185">Reference proteome</keyword>
<evidence type="ECO:0000313" key="3">
    <source>
        <dbReference type="Proteomes" id="UP001595812"/>
    </source>
</evidence>
<feature type="transmembrane region" description="Helical" evidence="1">
    <location>
        <begin position="52"/>
        <end position="71"/>
    </location>
</feature>
<gene>
    <name evidence="2" type="ORF">ACFOSX_04375</name>
</gene>
<sequence length="218" mass="25585">MELLELKSVWTKVVDNDQTLYTVAEQDIKEIISNKSNALFSKIIRELKPKRWFMGVIGVLTLLSSSVYLFSDDNNHIFDDIFSKEEMGFFAFTLGIVILILFVNIVRSYNQFKAFEESAPNLKMALYDSISLLRRIQKLAIFSDSVTAPIVIGWYTYRKFFKEDVFFWDKRVFYIILSIVISLVLFYLFSRAMQHRKFGKYIEQATQNLSDLEALEKK</sequence>
<dbReference type="Proteomes" id="UP001595812">
    <property type="component" value="Unassembled WGS sequence"/>
</dbReference>
<name>A0ABV8AFN3_9FLAO</name>